<sequence length="434" mass="44183">MLRGDRATAVIAGAVAVGLVGAAAWFGVGVSSANPKLADVGAWLWTAAKGKIVHVNGLSGEVDGYLDDKAGRQLRVVQDGGNVLLVDDGTGYVSRIEPGQLSVAQTRDLGAAGLQLAVSGTAGYAVDPATGKIQQIDPATLNTMGAPITLPGPLGAARIDGGGRLWVPVTAKGEVVPVSKGVASSPVKVGEPGEELSVTIAGGLPVVVNTRAATATIIGADGGVGEITLPKGVAQAPKGGVLTPAMTEGSLVPVLTPGDSELLVVIDTASNSVLSTKFSADDPAKLGVPQMLGSKVYVPDQGNGSLIVWDSAAGGHPTTLQVAEQPGPVDVFVKDGLLWANDENGDKAVVIDPEGRKHDVDKDDSDVPGPTNTPKPKQTPRPEPTRSDTRPEPDPDPIKTTTAPRPTRTAESGPAREPTRKPTPTPTPVSYTHL</sequence>
<comment type="caution">
    <text evidence="2">The sequence shown here is derived from an EMBL/GenBank/DDBJ whole genome shotgun (WGS) entry which is preliminary data.</text>
</comment>
<reference evidence="2 3" key="1">
    <citation type="submission" date="2019-05" db="EMBL/GenBank/DDBJ databases">
        <title>Draft genome sequence of Nonomuraea zeae DSM 100528.</title>
        <authorList>
            <person name="Saricaoglu S."/>
            <person name="Isik K."/>
        </authorList>
    </citation>
    <scope>NUCLEOTIDE SEQUENCE [LARGE SCALE GENOMIC DNA]</scope>
    <source>
        <strain evidence="2 3">DSM 100528</strain>
    </source>
</reference>
<dbReference type="InterPro" id="IPR015943">
    <property type="entry name" value="WD40/YVTN_repeat-like_dom_sf"/>
</dbReference>
<protein>
    <recommendedName>
        <fullName evidence="4">YncE family protein</fullName>
    </recommendedName>
</protein>
<evidence type="ECO:0000313" key="2">
    <source>
        <dbReference type="EMBL" id="TMR09153.1"/>
    </source>
</evidence>
<evidence type="ECO:0000256" key="1">
    <source>
        <dbReference type="SAM" id="MobiDB-lite"/>
    </source>
</evidence>
<dbReference type="PANTHER" id="PTHR47197:SF3">
    <property type="entry name" value="DIHYDRO-HEME D1 DEHYDROGENASE"/>
    <property type="match status" value="1"/>
</dbReference>
<gene>
    <name evidence="2" type="ORF">ETD85_61670</name>
</gene>
<dbReference type="AlphaFoldDB" id="A0A5S4EZM8"/>
<accession>A0A5S4EZM8</accession>
<dbReference type="SUPFAM" id="SSF63825">
    <property type="entry name" value="YWTD domain"/>
    <property type="match status" value="1"/>
</dbReference>
<feature type="compositionally biased region" description="Basic and acidic residues" evidence="1">
    <location>
        <begin position="383"/>
        <end position="397"/>
    </location>
</feature>
<feature type="region of interest" description="Disordered" evidence="1">
    <location>
        <begin position="345"/>
        <end position="434"/>
    </location>
</feature>
<proteinExistence type="predicted"/>
<evidence type="ECO:0008006" key="4">
    <source>
        <dbReference type="Google" id="ProtNLM"/>
    </source>
</evidence>
<organism evidence="2 3">
    <name type="scientific">Nonomuraea zeae</name>
    <dbReference type="NCBI Taxonomy" id="1642303"/>
    <lineage>
        <taxon>Bacteria</taxon>
        <taxon>Bacillati</taxon>
        <taxon>Actinomycetota</taxon>
        <taxon>Actinomycetes</taxon>
        <taxon>Streptosporangiales</taxon>
        <taxon>Streptosporangiaceae</taxon>
        <taxon>Nonomuraea</taxon>
    </lineage>
</organism>
<dbReference type="InterPro" id="IPR051200">
    <property type="entry name" value="Host-pathogen_enzymatic-act"/>
</dbReference>
<feature type="compositionally biased region" description="Pro residues" evidence="1">
    <location>
        <begin position="371"/>
        <end position="382"/>
    </location>
</feature>
<dbReference type="Proteomes" id="UP000306628">
    <property type="component" value="Unassembled WGS sequence"/>
</dbReference>
<evidence type="ECO:0000313" key="3">
    <source>
        <dbReference type="Proteomes" id="UP000306628"/>
    </source>
</evidence>
<dbReference type="PANTHER" id="PTHR47197">
    <property type="entry name" value="PROTEIN NIRF"/>
    <property type="match status" value="1"/>
</dbReference>
<name>A0A5S4EZM8_9ACTN</name>
<feature type="non-terminal residue" evidence="2">
    <location>
        <position position="434"/>
    </location>
</feature>
<feature type="compositionally biased region" description="Low complexity" evidence="1">
    <location>
        <begin position="400"/>
        <end position="410"/>
    </location>
</feature>
<keyword evidence="3" id="KW-1185">Reference proteome</keyword>
<dbReference type="Gene3D" id="2.130.10.10">
    <property type="entry name" value="YVTN repeat-like/Quinoprotein amine dehydrogenase"/>
    <property type="match status" value="1"/>
</dbReference>
<dbReference type="EMBL" id="VCKX01000604">
    <property type="protein sequence ID" value="TMR09153.1"/>
    <property type="molecule type" value="Genomic_DNA"/>
</dbReference>